<name>A0A2G2Z782_CAPAN</name>
<reference evidence="1 2" key="2">
    <citation type="journal article" date="2017" name="Genome Biol.">
        <title>New reference genome sequences of hot pepper reveal the massive evolution of plant disease-resistance genes by retroduplication.</title>
        <authorList>
            <person name="Kim S."/>
            <person name="Park J."/>
            <person name="Yeom S.I."/>
            <person name="Kim Y.M."/>
            <person name="Seo E."/>
            <person name="Kim K.T."/>
            <person name="Kim M.S."/>
            <person name="Lee J.M."/>
            <person name="Cheong K."/>
            <person name="Shin H.S."/>
            <person name="Kim S.B."/>
            <person name="Han K."/>
            <person name="Lee J."/>
            <person name="Park M."/>
            <person name="Lee H.A."/>
            <person name="Lee H.Y."/>
            <person name="Lee Y."/>
            <person name="Oh S."/>
            <person name="Lee J.H."/>
            <person name="Choi E."/>
            <person name="Choi E."/>
            <person name="Lee S.E."/>
            <person name="Jeon J."/>
            <person name="Kim H."/>
            <person name="Choi G."/>
            <person name="Song H."/>
            <person name="Lee J."/>
            <person name="Lee S.C."/>
            <person name="Kwon J.K."/>
            <person name="Lee H.Y."/>
            <person name="Koo N."/>
            <person name="Hong Y."/>
            <person name="Kim R.W."/>
            <person name="Kang W.H."/>
            <person name="Huh J.H."/>
            <person name="Kang B.C."/>
            <person name="Yang T.J."/>
            <person name="Lee Y.H."/>
            <person name="Bennetzen J.L."/>
            <person name="Choi D."/>
        </authorList>
    </citation>
    <scope>NUCLEOTIDE SEQUENCE [LARGE SCALE GENOMIC DNA]</scope>
    <source>
        <strain evidence="2">cv. CM334</strain>
    </source>
</reference>
<protein>
    <submittedName>
        <fullName evidence="1">Uncharacterized protein</fullName>
    </submittedName>
</protein>
<sequence>MLSLAFAGDSCCKAGDNEISLDVQLFSSVSFEACKMLAQKLPGLNVEVIDERGDPDTGTQSFPVEKLYIYRTVCSAGYGGVEARESSILPFVERLCSN</sequence>
<dbReference type="EMBL" id="AYRZ02000006">
    <property type="protein sequence ID" value="PHT77866.1"/>
    <property type="molecule type" value="Genomic_DNA"/>
</dbReference>
<dbReference type="AlphaFoldDB" id="A0A2G2Z782"/>
<evidence type="ECO:0000313" key="1">
    <source>
        <dbReference type="EMBL" id="PHT77866.1"/>
    </source>
</evidence>
<dbReference type="Gene3D" id="3.80.10.10">
    <property type="entry name" value="Ribonuclease Inhibitor"/>
    <property type="match status" value="1"/>
</dbReference>
<reference evidence="1 2" key="1">
    <citation type="journal article" date="2014" name="Nat. Genet.">
        <title>Genome sequence of the hot pepper provides insights into the evolution of pungency in Capsicum species.</title>
        <authorList>
            <person name="Kim S."/>
            <person name="Park M."/>
            <person name="Yeom S.I."/>
            <person name="Kim Y.M."/>
            <person name="Lee J.M."/>
            <person name="Lee H.A."/>
            <person name="Seo E."/>
            <person name="Choi J."/>
            <person name="Cheong K."/>
            <person name="Kim K.T."/>
            <person name="Jung K."/>
            <person name="Lee G.W."/>
            <person name="Oh S.K."/>
            <person name="Bae C."/>
            <person name="Kim S.B."/>
            <person name="Lee H.Y."/>
            <person name="Kim S.Y."/>
            <person name="Kim M.S."/>
            <person name="Kang B.C."/>
            <person name="Jo Y.D."/>
            <person name="Yang H.B."/>
            <person name="Jeong H.J."/>
            <person name="Kang W.H."/>
            <person name="Kwon J.K."/>
            <person name="Shin C."/>
            <person name="Lim J.Y."/>
            <person name="Park J.H."/>
            <person name="Huh J.H."/>
            <person name="Kim J.S."/>
            <person name="Kim B.D."/>
            <person name="Cohen O."/>
            <person name="Paran I."/>
            <person name="Suh M.C."/>
            <person name="Lee S.B."/>
            <person name="Kim Y.K."/>
            <person name="Shin Y."/>
            <person name="Noh S.J."/>
            <person name="Park J."/>
            <person name="Seo Y.S."/>
            <person name="Kwon S.Y."/>
            <person name="Kim H.A."/>
            <person name="Park J.M."/>
            <person name="Kim H.J."/>
            <person name="Choi S.B."/>
            <person name="Bosland P.W."/>
            <person name="Reeves G."/>
            <person name="Jo S.H."/>
            <person name="Lee B.W."/>
            <person name="Cho H.T."/>
            <person name="Choi H.S."/>
            <person name="Lee M.S."/>
            <person name="Yu Y."/>
            <person name="Do Choi Y."/>
            <person name="Park B.S."/>
            <person name="van Deynze A."/>
            <person name="Ashrafi H."/>
            <person name="Hill T."/>
            <person name="Kim W.T."/>
            <person name="Pai H.S."/>
            <person name="Ahn H.K."/>
            <person name="Yeam I."/>
            <person name="Giovannoni J.J."/>
            <person name="Rose J.K."/>
            <person name="Sorensen I."/>
            <person name="Lee S.J."/>
            <person name="Kim R.W."/>
            <person name="Choi I.Y."/>
            <person name="Choi B.S."/>
            <person name="Lim J.S."/>
            <person name="Lee Y.H."/>
            <person name="Choi D."/>
        </authorList>
    </citation>
    <scope>NUCLEOTIDE SEQUENCE [LARGE SCALE GENOMIC DNA]</scope>
    <source>
        <strain evidence="2">cv. CM334</strain>
    </source>
</reference>
<accession>A0A2G2Z782</accession>
<evidence type="ECO:0000313" key="2">
    <source>
        <dbReference type="Proteomes" id="UP000222542"/>
    </source>
</evidence>
<organism evidence="1 2">
    <name type="scientific">Capsicum annuum</name>
    <name type="common">Capsicum pepper</name>
    <dbReference type="NCBI Taxonomy" id="4072"/>
    <lineage>
        <taxon>Eukaryota</taxon>
        <taxon>Viridiplantae</taxon>
        <taxon>Streptophyta</taxon>
        <taxon>Embryophyta</taxon>
        <taxon>Tracheophyta</taxon>
        <taxon>Spermatophyta</taxon>
        <taxon>Magnoliopsida</taxon>
        <taxon>eudicotyledons</taxon>
        <taxon>Gunneridae</taxon>
        <taxon>Pentapetalae</taxon>
        <taxon>asterids</taxon>
        <taxon>lamiids</taxon>
        <taxon>Solanales</taxon>
        <taxon>Solanaceae</taxon>
        <taxon>Solanoideae</taxon>
        <taxon>Capsiceae</taxon>
        <taxon>Capsicum</taxon>
    </lineage>
</organism>
<gene>
    <name evidence="1" type="ORF">T459_15918</name>
</gene>
<keyword evidence="2" id="KW-1185">Reference proteome</keyword>
<dbReference type="Gramene" id="PHT77866">
    <property type="protein sequence ID" value="PHT77866"/>
    <property type="gene ID" value="T459_15918"/>
</dbReference>
<dbReference type="InterPro" id="IPR032675">
    <property type="entry name" value="LRR_dom_sf"/>
</dbReference>
<comment type="caution">
    <text evidence="1">The sequence shown here is derived from an EMBL/GenBank/DDBJ whole genome shotgun (WGS) entry which is preliminary data.</text>
</comment>
<proteinExistence type="predicted"/>
<dbReference type="Proteomes" id="UP000222542">
    <property type="component" value="Unassembled WGS sequence"/>
</dbReference>